<evidence type="ECO:0000313" key="2">
    <source>
        <dbReference type="EMBL" id="TVU14181.1"/>
    </source>
</evidence>
<comment type="caution">
    <text evidence="2">The sequence shown here is derived from an EMBL/GenBank/DDBJ whole genome shotgun (WGS) entry which is preliminary data.</text>
</comment>
<feature type="compositionally biased region" description="Basic and acidic residues" evidence="1">
    <location>
        <begin position="78"/>
        <end position="87"/>
    </location>
</feature>
<feature type="compositionally biased region" description="Basic and acidic residues" evidence="1">
    <location>
        <begin position="97"/>
        <end position="108"/>
    </location>
</feature>
<dbReference type="PANTHER" id="PTHR36726:SF6">
    <property type="entry name" value="CLE FAMILY OSCLE401 PROTEIN"/>
    <property type="match status" value="1"/>
</dbReference>
<dbReference type="Gramene" id="TVU14181">
    <property type="protein sequence ID" value="TVU14181"/>
    <property type="gene ID" value="EJB05_37630"/>
</dbReference>
<organism evidence="2 3">
    <name type="scientific">Eragrostis curvula</name>
    <name type="common">weeping love grass</name>
    <dbReference type="NCBI Taxonomy" id="38414"/>
    <lineage>
        <taxon>Eukaryota</taxon>
        <taxon>Viridiplantae</taxon>
        <taxon>Streptophyta</taxon>
        <taxon>Embryophyta</taxon>
        <taxon>Tracheophyta</taxon>
        <taxon>Spermatophyta</taxon>
        <taxon>Magnoliopsida</taxon>
        <taxon>Liliopsida</taxon>
        <taxon>Poales</taxon>
        <taxon>Poaceae</taxon>
        <taxon>PACMAD clade</taxon>
        <taxon>Chloridoideae</taxon>
        <taxon>Eragrostideae</taxon>
        <taxon>Eragrostidinae</taxon>
        <taxon>Eragrostis</taxon>
    </lineage>
</organism>
<dbReference type="Proteomes" id="UP000324897">
    <property type="component" value="Unassembled WGS sequence"/>
</dbReference>
<reference evidence="2 3" key="1">
    <citation type="journal article" date="2019" name="Sci. Rep.">
        <title>A high-quality genome of Eragrostis curvula grass provides insights into Poaceae evolution and supports new strategies to enhance forage quality.</title>
        <authorList>
            <person name="Carballo J."/>
            <person name="Santos B.A.C.M."/>
            <person name="Zappacosta D."/>
            <person name="Garbus I."/>
            <person name="Selva J.P."/>
            <person name="Gallo C.A."/>
            <person name="Diaz A."/>
            <person name="Albertini E."/>
            <person name="Caccamo M."/>
            <person name="Echenique V."/>
        </authorList>
    </citation>
    <scope>NUCLEOTIDE SEQUENCE [LARGE SCALE GENOMIC DNA]</scope>
    <source>
        <strain evidence="3">cv. Victoria</strain>
        <tissue evidence="2">Leaf</tissue>
    </source>
</reference>
<name>A0A5J9TU47_9POAL</name>
<feature type="region of interest" description="Disordered" evidence="1">
    <location>
        <begin position="19"/>
        <end position="108"/>
    </location>
</feature>
<dbReference type="AlphaFoldDB" id="A0A5J9TU47"/>
<evidence type="ECO:0000256" key="1">
    <source>
        <dbReference type="SAM" id="MobiDB-lite"/>
    </source>
</evidence>
<dbReference type="InterPro" id="IPR038821">
    <property type="entry name" value="CLE45-like"/>
</dbReference>
<dbReference type="EMBL" id="RWGY01000031">
    <property type="protein sequence ID" value="TVU14181.1"/>
    <property type="molecule type" value="Genomic_DNA"/>
</dbReference>
<accession>A0A5J9TU47</accession>
<protein>
    <submittedName>
        <fullName evidence="2">Uncharacterized protein</fullName>
    </submittedName>
</protein>
<proteinExistence type="predicted"/>
<keyword evidence="3" id="KW-1185">Reference proteome</keyword>
<dbReference type="PANTHER" id="PTHR36726">
    <property type="entry name" value="CLAVATA3/ESR (CLE)-RELATED PROTEIN 45"/>
    <property type="match status" value="1"/>
</dbReference>
<feature type="compositionally biased region" description="Low complexity" evidence="1">
    <location>
        <begin position="52"/>
        <end position="64"/>
    </location>
</feature>
<evidence type="ECO:0000313" key="3">
    <source>
        <dbReference type="Proteomes" id="UP000324897"/>
    </source>
</evidence>
<sequence length="108" mass="11503">MMSSSPGVLAVRMPAVIVVDDTSKRGALPAVKQRPRKLAEGPAASLDASKKPATTAGSPSSPSTVFDPDRMSKRRVRRGSDPIHNNKEASNALSSVKRNDMKGPEQQH</sequence>
<feature type="non-terminal residue" evidence="2">
    <location>
        <position position="1"/>
    </location>
</feature>
<gene>
    <name evidence="2" type="ORF">EJB05_37630</name>
</gene>
<dbReference type="OrthoDB" id="1702020at2759"/>